<accession>A0ABD1BEB2</accession>
<protein>
    <submittedName>
        <fullName evidence="1">26S proteasome non-ATPase regulatory subunit 3 -like protein B</fullName>
    </submittedName>
</protein>
<gene>
    <name evidence="1" type="ORF">V5N11_013521</name>
</gene>
<dbReference type="AlphaFoldDB" id="A0ABD1BEB2"/>
<comment type="caution">
    <text evidence="1">The sequence shown here is derived from an EMBL/GenBank/DDBJ whole genome shotgun (WGS) entry which is preliminary data.</text>
</comment>
<dbReference type="Proteomes" id="UP001558713">
    <property type="component" value="Unassembled WGS sequence"/>
</dbReference>
<evidence type="ECO:0000313" key="1">
    <source>
        <dbReference type="EMBL" id="KAL1217228.1"/>
    </source>
</evidence>
<name>A0ABD1BEB2_CARAN</name>
<evidence type="ECO:0000313" key="2">
    <source>
        <dbReference type="Proteomes" id="UP001558713"/>
    </source>
</evidence>
<dbReference type="EMBL" id="JBANAX010000249">
    <property type="protein sequence ID" value="KAL1217228.1"/>
    <property type="molecule type" value="Genomic_DNA"/>
</dbReference>
<proteinExistence type="predicted"/>
<sequence>MKANEDTSTQSVVSPPISTLQQLKKIAEVLEPGSYRKKVRRLALALRLTVALGRKLTGSVVYAFLDFALVPGSEAHTRLSSFVKVCIA</sequence>
<keyword evidence="2" id="KW-1185">Reference proteome</keyword>
<reference evidence="1 2" key="1">
    <citation type="submission" date="2024-04" db="EMBL/GenBank/DDBJ databases">
        <title>Genome assembly C_amara_ONT_v2.</title>
        <authorList>
            <person name="Yant L."/>
            <person name="Moore C."/>
            <person name="Slenker M."/>
        </authorList>
    </citation>
    <scope>NUCLEOTIDE SEQUENCE [LARGE SCALE GENOMIC DNA]</scope>
    <source>
        <tissue evidence="1">Leaf</tissue>
    </source>
</reference>
<organism evidence="1 2">
    <name type="scientific">Cardamine amara subsp. amara</name>
    <dbReference type="NCBI Taxonomy" id="228776"/>
    <lineage>
        <taxon>Eukaryota</taxon>
        <taxon>Viridiplantae</taxon>
        <taxon>Streptophyta</taxon>
        <taxon>Embryophyta</taxon>
        <taxon>Tracheophyta</taxon>
        <taxon>Spermatophyta</taxon>
        <taxon>Magnoliopsida</taxon>
        <taxon>eudicotyledons</taxon>
        <taxon>Gunneridae</taxon>
        <taxon>Pentapetalae</taxon>
        <taxon>rosids</taxon>
        <taxon>malvids</taxon>
        <taxon>Brassicales</taxon>
        <taxon>Brassicaceae</taxon>
        <taxon>Cardamineae</taxon>
        <taxon>Cardamine</taxon>
    </lineage>
</organism>